<keyword evidence="3 5" id="KW-0067">ATP-binding</keyword>
<name>A0ABT6SPR4_9ACTN</name>
<reference evidence="5 6" key="1">
    <citation type="submission" date="2023-05" db="EMBL/GenBank/DDBJ databases">
        <title>Draft genome sequence of Streptomyces sp. B-S-A12 isolated from a cave soil in Thailand.</title>
        <authorList>
            <person name="Chamroensaksri N."/>
            <person name="Muangham S."/>
        </authorList>
    </citation>
    <scope>NUCLEOTIDE SEQUENCE [LARGE SCALE GENOMIC DNA]</scope>
    <source>
        <strain evidence="5 6">B-S-A12</strain>
    </source>
</reference>
<dbReference type="GO" id="GO:0005524">
    <property type="term" value="F:ATP binding"/>
    <property type="evidence" value="ECO:0007669"/>
    <property type="project" value="UniProtKB-KW"/>
</dbReference>
<sequence length="264" mass="28488">MTGDKTQTGDKPGRLDVSALTLRFGGVTALNEVSFTVEPGELMAVIGPNGAGKTSLLNCLTGVYRPQTGSVRLGAVELAGRRGRAARAGVARTFQNHGLFTGLTVLDNLLLGRHRLTRTGIVSGALWWGRARGEERAEREHVAGIAEMFELADVLHEKVTALPYGVAKRVEFARAIAMEPKLLLLDEPVAGMGFEETVAMAGHLLDVRERFSCSVVLIDHDMRLVMDLADRVTVLDFGVVIAAGTPEQVRTDPKVIEAYLGEEE</sequence>
<dbReference type="Pfam" id="PF00005">
    <property type="entry name" value="ABC_tran"/>
    <property type="match status" value="1"/>
</dbReference>
<dbReference type="InterPro" id="IPR051120">
    <property type="entry name" value="ABC_AA/LPS_Transport"/>
</dbReference>
<dbReference type="PROSITE" id="PS50893">
    <property type="entry name" value="ABC_TRANSPORTER_2"/>
    <property type="match status" value="1"/>
</dbReference>
<dbReference type="Gene3D" id="3.40.50.300">
    <property type="entry name" value="P-loop containing nucleotide triphosphate hydrolases"/>
    <property type="match status" value="1"/>
</dbReference>
<comment type="caution">
    <text evidence="5">The sequence shown here is derived from an EMBL/GenBank/DDBJ whole genome shotgun (WGS) entry which is preliminary data.</text>
</comment>
<dbReference type="CDD" id="cd03219">
    <property type="entry name" value="ABC_Mj1267_LivG_branched"/>
    <property type="match status" value="1"/>
</dbReference>
<organism evidence="5 6">
    <name type="scientific">Streptomyces luteolus</name>
    <dbReference type="NCBI Taxonomy" id="3043615"/>
    <lineage>
        <taxon>Bacteria</taxon>
        <taxon>Bacillati</taxon>
        <taxon>Actinomycetota</taxon>
        <taxon>Actinomycetes</taxon>
        <taxon>Kitasatosporales</taxon>
        <taxon>Streptomycetaceae</taxon>
        <taxon>Streptomyces</taxon>
    </lineage>
</organism>
<dbReference type="PANTHER" id="PTHR45772:SF1">
    <property type="entry name" value="ABC TRANSPORTER ATP-BINDING PROTEIN"/>
    <property type="match status" value="1"/>
</dbReference>
<evidence type="ECO:0000256" key="2">
    <source>
        <dbReference type="ARBA" id="ARBA00022741"/>
    </source>
</evidence>
<proteinExistence type="predicted"/>
<gene>
    <name evidence="5" type="ORF">QIT00_03335</name>
</gene>
<evidence type="ECO:0000259" key="4">
    <source>
        <dbReference type="PROSITE" id="PS50893"/>
    </source>
</evidence>
<dbReference type="Proteomes" id="UP001237105">
    <property type="component" value="Unassembled WGS sequence"/>
</dbReference>
<feature type="domain" description="ABC transporter" evidence="4">
    <location>
        <begin position="15"/>
        <end position="262"/>
    </location>
</feature>
<evidence type="ECO:0000313" key="6">
    <source>
        <dbReference type="Proteomes" id="UP001237105"/>
    </source>
</evidence>
<accession>A0ABT6SPR4</accession>
<keyword evidence="2" id="KW-0547">Nucleotide-binding</keyword>
<dbReference type="SMART" id="SM00382">
    <property type="entry name" value="AAA"/>
    <property type="match status" value="1"/>
</dbReference>
<evidence type="ECO:0000256" key="1">
    <source>
        <dbReference type="ARBA" id="ARBA00022448"/>
    </source>
</evidence>
<protein>
    <submittedName>
        <fullName evidence="5">ABC transporter ATP-binding protein</fullName>
    </submittedName>
</protein>
<dbReference type="InterPro" id="IPR027417">
    <property type="entry name" value="P-loop_NTPase"/>
</dbReference>
<evidence type="ECO:0000313" key="5">
    <source>
        <dbReference type="EMBL" id="MDI3417604.1"/>
    </source>
</evidence>
<keyword evidence="1" id="KW-0813">Transport</keyword>
<dbReference type="InterPro" id="IPR032823">
    <property type="entry name" value="BCA_ABC_TP_C"/>
</dbReference>
<dbReference type="InterPro" id="IPR003439">
    <property type="entry name" value="ABC_transporter-like_ATP-bd"/>
</dbReference>
<dbReference type="EMBL" id="JASCIS010000003">
    <property type="protein sequence ID" value="MDI3417604.1"/>
    <property type="molecule type" value="Genomic_DNA"/>
</dbReference>
<keyword evidence="6" id="KW-1185">Reference proteome</keyword>
<evidence type="ECO:0000256" key="3">
    <source>
        <dbReference type="ARBA" id="ARBA00022840"/>
    </source>
</evidence>
<dbReference type="RefSeq" id="WP_282533740.1">
    <property type="nucleotide sequence ID" value="NZ_JASCIS010000003.1"/>
</dbReference>
<dbReference type="Pfam" id="PF12399">
    <property type="entry name" value="BCA_ABC_TP_C"/>
    <property type="match status" value="1"/>
</dbReference>
<dbReference type="SUPFAM" id="SSF52540">
    <property type="entry name" value="P-loop containing nucleoside triphosphate hydrolases"/>
    <property type="match status" value="1"/>
</dbReference>
<dbReference type="PANTHER" id="PTHR45772">
    <property type="entry name" value="CONSERVED COMPONENT OF ABC TRANSPORTER FOR NATURAL AMINO ACIDS-RELATED"/>
    <property type="match status" value="1"/>
</dbReference>
<dbReference type="InterPro" id="IPR003593">
    <property type="entry name" value="AAA+_ATPase"/>
</dbReference>